<evidence type="ECO:0000313" key="3">
    <source>
        <dbReference type="EMBL" id="KCW45555.1"/>
    </source>
</evidence>
<sequence length="226" mass="26168">MGKEYEHAETIEDDPKTPKNTMARRPPHNYVAILKDADEPIDPFSKEVCEQLYDGVLLNNKKKKYWVDKESNKNCFMVLARDLAIDWGESTDYWKWITFRETSDMEVELAELQRVCWLGVSGKFRTVALAPMTKYRVAFVVKMIDSDYHWDVPVTFTVTLPNGKKEECVKSLSTVPQRRWEHIPICEFVMSPENVGEVTFALSEHGENWKKGLVIKGVSFQPVKDT</sequence>
<evidence type="ECO:0000256" key="1">
    <source>
        <dbReference type="SAM" id="MobiDB-lite"/>
    </source>
</evidence>
<keyword evidence="4" id="KW-1185">Reference proteome</keyword>
<dbReference type="EMBL" id="MU848290">
    <property type="protein sequence ID" value="KAK2633022.1"/>
    <property type="molecule type" value="Genomic_DNA"/>
</dbReference>
<dbReference type="PANTHER" id="PTHR48478:SF1">
    <property type="entry name" value="LECTIN-LIKE"/>
    <property type="match status" value="1"/>
</dbReference>
<dbReference type="FunCoup" id="A0A058ZX00">
    <property type="interactions" value="1312"/>
</dbReference>
<gene>
    <name evidence="3" type="ORF">EUGRSUZ_L00712</name>
</gene>
<reference evidence="2" key="4">
    <citation type="submission" date="2023-07" db="EMBL/GenBank/DDBJ databases">
        <authorList>
            <person name="Myburg A.A."/>
            <person name="Grattapaglia D."/>
            <person name="Tuskan G.A."/>
            <person name="Hellsten U."/>
            <person name="Hayes R.D."/>
            <person name="Grimwood J."/>
            <person name="Jenkins J."/>
            <person name="Lindquist E."/>
            <person name="Tice H."/>
            <person name="Bauer D."/>
            <person name="Goodstein D.M."/>
            <person name="Dubchak I."/>
            <person name="Poliakov A."/>
            <person name="Mizrachi E."/>
            <person name="Kullan A.R."/>
            <person name="Hussey S.G."/>
            <person name="Pinard D."/>
            <person name="Van D.M."/>
            <person name="Singh P."/>
            <person name="Van J.I."/>
            <person name="Silva-Junior O.B."/>
            <person name="Togawa R.C."/>
            <person name="Pappas M.R."/>
            <person name="Faria D.A."/>
            <person name="Sansaloni C.P."/>
            <person name="Petroli C.D."/>
            <person name="Yang X."/>
            <person name="Ranjan P."/>
            <person name="Tschaplinski T.J."/>
            <person name="Ye C.Y."/>
            <person name="Li T."/>
            <person name="Sterck L."/>
            <person name="Vanneste K."/>
            <person name="Murat F."/>
            <person name="Soler M."/>
            <person name="Clemente H.S."/>
            <person name="Saidi N."/>
            <person name="Cassan-Wang H."/>
            <person name="Dunand C."/>
            <person name="Hefer C.A."/>
            <person name="Bornberg-Bauer E."/>
            <person name="Kersting A.R."/>
            <person name="Vining K."/>
            <person name="Amarasinghe V."/>
            <person name="Ranik M."/>
            <person name="Naithani S."/>
            <person name="Elser J."/>
            <person name="Boyd A.E."/>
            <person name="Liston A."/>
            <person name="Spatafora J.W."/>
            <person name="Dharmwardhana P."/>
            <person name="Raja R."/>
            <person name="Sullivan C."/>
            <person name="Romanel E."/>
            <person name="Alves-Ferreira M."/>
            <person name="Kulheim C."/>
            <person name="Foley W."/>
            <person name="Carocha V."/>
            <person name="Paiva J."/>
            <person name="Kudrna D."/>
            <person name="Brommonschenkel S.H."/>
            <person name="Pasquali G."/>
            <person name="Byrne M."/>
            <person name="Rigault P."/>
            <person name="Tibbits J."/>
            <person name="Spokevicius A."/>
            <person name="Jones R.C."/>
            <person name="Steane D.A."/>
            <person name="Vaillancourt R.E."/>
            <person name="Potts B.M."/>
            <person name="Joubert F."/>
            <person name="Barry K."/>
            <person name="Pappas G.J."/>
            <person name="Strauss S.H."/>
            <person name="Jaiswal P."/>
            <person name="Grima-Pettenati J."/>
            <person name="Salse J."/>
            <person name="Van D.P."/>
            <person name="Rokhsar D.S."/>
            <person name="Schmutz J."/>
        </authorList>
    </citation>
    <scope>NUCLEOTIDE SEQUENCE</scope>
    <source>
        <tissue evidence="2">Leaf extractions</tissue>
    </source>
</reference>
<proteinExistence type="predicted"/>
<dbReference type="OMA" id="EHIPICE"/>
<organism evidence="3">
    <name type="scientific">Eucalyptus grandis</name>
    <name type="common">Flooded gum</name>
    <dbReference type="NCBI Taxonomy" id="71139"/>
    <lineage>
        <taxon>Eukaryota</taxon>
        <taxon>Viridiplantae</taxon>
        <taxon>Streptophyta</taxon>
        <taxon>Embryophyta</taxon>
        <taxon>Tracheophyta</taxon>
        <taxon>Spermatophyta</taxon>
        <taxon>Magnoliopsida</taxon>
        <taxon>eudicotyledons</taxon>
        <taxon>Gunneridae</taxon>
        <taxon>Pentapetalae</taxon>
        <taxon>rosids</taxon>
        <taxon>malvids</taxon>
        <taxon>Myrtales</taxon>
        <taxon>Myrtaceae</taxon>
        <taxon>Myrtoideae</taxon>
        <taxon>Eucalypteae</taxon>
        <taxon>Eucalyptus</taxon>
    </lineage>
</organism>
<dbReference type="AlphaFoldDB" id="A0A058ZX00"/>
<dbReference type="InterPro" id="IPR025886">
    <property type="entry name" value="PP2-like"/>
</dbReference>
<dbReference type="Proteomes" id="UP000030711">
    <property type="component" value="Unassembled WGS sequence"/>
</dbReference>
<accession>A0A058ZX00</accession>
<name>A0A058ZX00_EUCGR</name>
<dbReference type="eggNOG" id="KOG0017">
    <property type="taxonomic scope" value="Eukaryota"/>
</dbReference>
<dbReference type="GO" id="GO:0030246">
    <property type="term" value="F:carbohydrate binding"/>
    <property type="evidence" value="ECO:0007669"/>
    <property type="project" value="InterPro"/>
</dbReference>
<protein>
    <submittedName>
        <fullName evidence="3">Uncharacterized protein</fullName>
    </submittedName>
</protein>
<evidence type="ECO:0000313" key="2">
    <source>
        <dbReference type="EMBL" id="KAK2633022.1"/>
    </source>
</evidence>
<feature type="compositionally biased region" description="Basic and acidic residues" evidence="1">
    <location>
        <begin position="1"/>
        <end position="17"/>
    </location>
</feature>
<dbReference type="STRING" id="71139.A0A058ZX00"/>
<feature type="region of interest" description="Disordered" evidence="1">
    <location>
        <begin position="1"/>
        <end position="24"/>
    </location>
</feature>
<dbReference type="InParanoid" id="A0A058ZX00"/>
<dbReference type="Pfam" id="PF14299">
    <property type="entry name" value="PP2"/>
    <property type="match status" value="1"/>
</dbReference>
<reference evidence="2" key="2">
    <citation type="journal article" date="2014" name="Nature">
        <title>The genome of Eucalyptus grandis.</title>
        <authorList>
            <person name="Myburg A.A."/>
            <person name="Grattapaglia D."/>
            <person name="Tuskan G.A."/>
            <person name="Hellsten U."/>
            <person name="Hayes R.D."/>
            <person name="Grimwood J."/>
            <person name="Jenkins J."/>
            <person name="Lindquist E."/>
            <person name="Tice H."/>
            <person name="Bauer D."/>
            <person name="Goodstein D.M."/>
            <person name="Dubchak I."/>
            <person name="Poliakov A."/>
            <person name="Mizrachi E."/>
            <person name="Kullan A.R."/>
            <person name="Hussey S.G."/>
            <person name="Pinard D."/>
            <person name="van der Merwe K."/>
            <person name="Singh P."/>
            <person name="van Jaarsveld I."/>
            <person name="Silva-Junior O.B."/>
            <person name="Togawa R.C."/>
            <person name="Pappas M.R."/>
            <person name="Faria D.A."/>
            <person name="Sansaloni C.P."/>
            <person name="Petroli C.D."/>
            <person name="Yang X."/>
            <person name="Ranjan P."/>
            <person name="Tschaplinski T.J."/>
            <person name="Ye C.Y."/>
            <person name="Li T."/>
            <person name="Sterck L."/>
            <person name="Vanneste K."/>
            <person name="Murat F."/>
            <person name="Soler M."/>
            <person name="Clemente H.S."/>
            <person name="Saidi N."/>
            <person name="Cassan-Wang H."/>
            <person name="Dunand C."/>
            <person name="Hefer C.A."/>
            <person name="Bornberg-Bauer E."/>
            <person name="Kersting A.R."/>
            <person name="Vining K."/>
            <person name="Amarasinghe V."/>
            <person name="Ranik M."/>
            <person name="Naithani S."/>
            <person name="Elser J."/>
            <person name="Boyd A.E."/>
            <person name="Liston A."/>
            <person name="Spatafora J.W."/>
            <person name="Dharmwardhana P."/>
            <person name="Raja R."/>
            <person name="Sullivan C."/>
            <person name="Romanel E."/>
            <person name="Alves-Ferreira M."/>
            <person name="Kulheim C."/>
            <person name="Foley W."/>
            <person name="Carocha V."/>
            <person name="Paiva J."/>
            <person name="Kudrna D."/>
            <person name="Brommonschenkel S.H."/>
            <person name="Pasquali G."/>
            <person name="Byrne M."/>
            <person name="Rigault P."/>
            <person name="Tibbits J."/>
            <person name="Spokevicius A."/>
            <person name="Jones R.C."/>
            <person name="Steane D.A."/>
            <person name="Vaillancourt R.E."/>
            <person name="Potts B.M."/>
            <person name="Joubert F."/>
            <person name="Barry K."/>
            <person name="Pappas G.J."/>
            <person name="Strauss S.H."/>
            <person name="Jaiswal P."/>
            <person name="Grima-Pettenati J."/>
            <person name="Salse J."/>
            <person name="Van de Peer Y."/>
            <person name="Rokhsar D.S."/>
            <person name="Schmutz J."/>
        </authorList>
    </citation>
    <scope>NUCLEOTIDE SEQUENCE</scope>
    <source>
        <tissue evidence="2">Leaf extractions</tissue>
    </source>
</reference>
<dbReference type="InterPro" id="IPR052147">
    <property type="entry name" value="PP2-like/Lectin"/>
</dbReference>
<evidence type="ECO:0000313" key="4">
    <source>
        <dbReference type="Proteomes" id="UP000030711"/>
    </source>
</evidence>
<dbReference type="EMBL" id="KK198802">
    <property type="protein sequence ID" value="KCW45555.1"/>
    <property type="molecule type" value="Genomic_DNA"/>
</dbReference>
<dbReference type="Gramene" id="KCW45555">
    <property type="protein sequence ID" value="KCW45555"/>
    <property type="gene ID" value="EUGRSUZ_L00712"/>
</dbReference>
<dbReference type="PANTHER" id="PTHR48478">
    <property type="entry name" value="LECTIN-LIKE"/>
    <property type="match status" value="1"/>
</dbReference>
<reference evidence="2" key="3">
    <citation type="submission" date="2023-04" db="EMBL/GenBank/DDBJ databases">
        <title>WGS assembly of Eucalyptus grandis.</title>
        <authorList>
            <person name="Myburg A."/>
            <person name="Grattapaglia D."/>
            <person name="Tuskan G."/>
            <person name="Hellsten U."/>
            <person name="Hayes R."/>
            <person name="Grimwood J."/>
            <person name="Jenkins J."/>
            <person name="Lindquist E."/>
            <person name="Tice H."/>
            <person name="Bauer D."/>
            <person name="Goodstein D."/>
            <person name="Dubchak I."/>
            <person name="Poliakov A."/>
            <person name="Mizrachi E."/>
            <person name="Kullan A."/>
            <person name="Hussey S."/>
            <person name="Pinard D."/>
            <person name="Van D."/>
            <person name="Singh P."/>
            <person name="Van J."/>
            <person name="Silva-Junior O."/>
            <person name="Togawa R."/>
            <person name="Pappas M."/>
            <person name="Faria D."/>
            <person name="Sansaloni C."/>
            <person name="Petroli C."/>
            <person name="Yang X."/>
            <person name="Ranjan P."/>
            <person name="Tschaplinski T."/>
            <person name="Ye C."/>
            <person name="Li T."/>
            <person name="Sterck L."/>
            <person name="Vanneste K."/>
            <person name="Murat F."/>
            <person name="Soler M."/>
            <person name="Clemente H."/>
            <person name="Saidi N."/>
            <person name="Cassan-Wang H."/>
            <person name="Dunand C."/>
            <person name="Hefer C."/>
            <person name="Bornberg-Bauer E."/>
            <person name="Kersting A."/>
            <person name="Vining K."/>
            <person name="Amarasinghe V."/>
            <person name="Ranik M."/>
            <person name="Naithani S."/>
            <person name="Elser J."/>
            <person name="Boyd A."/>
            <person name="Liston A."/>
            <person name="Spatafora J."/>
            <person name="Dharmwardhana P."/>
            <person name="Raja R."/>
            <person name="Sullivan C."/>
            <person name="Romanel E."/>
            <person name="Alves-Ferreira M."/>
            <person name="Kulheim C."/>
            <person name="Foley W."/>
            <person name="Carocha V."/>
            <person name="Paiva J."/>
            <person name="Kudrna D."/>
            <person name="Brommonschenkel S."/>
            <person name="Pasquali G."/>
            <person name="Byrne M."/>
            <person name="Rigault P."/>
            <person name="Tibbits J."/>
            <person name="Spokevicius A."/>
            <person name="Jones R."/>
            <person name="Steane D."/>
            <person name="Vaillancourt R."/>
            <person name="Potts B."/>
            <person name="Joubert F."/>
            <person name="Barry K."/>
            <person name="Pappas G."/>
            <person name="Strauss S."/>
            <person name="Jaiswal P."/>
            <person name="Grima-Pettenati J."/>
            <person name="Salse J."/>
            <person name="Van D."/>
            <person name="Rokhsar D."/>
            <person name="Schmutz J."/>
        </authorList>
    </citation>
    <scope>NUCLEOTIDE SEQUENCE</scope>
    <source>
        <tissue evidence="2">Leaf extractions</tissue>
    </source>
</reference>
<reference evidence="3" key="1">
    <citation type="submission" date="2013-07" db="EMBL/GenBank/DDBJ databases">
        <title>The genome of Eucalyptus grandis.</title>
        <authorList>
            <person name="Schmutz J."/>
            <person name="Hayes R."/>
            <person name="Myburg A."/>
            <person name="Tuskan G."/>
            <person name="Grattapaglia D."/>
            <person name="Rokhsar D.S."/>
        </authorList>
    </citation>
    <scope>NUCLEOTIDE SEQUENCE</scope>
    <source>
        <tissue evidence="3">Leaf extractions</tissue>
    </source>
</reference>